<dbReference type="RefSeq" id="WP_091508618.1">
    <property type="nucleotide sequence ID" value="NZ_CBDQZW010000008.1"/>
</dbReference>
<evidence type="ECO:0000256" key="1">
    <source>
        <dbReference type="SAM" id="MobiDB-lite"/>
    </source>
</evidence>
<protein>
    <submittedName>
        <fullName evidence="2">YbaB/EbfC DNA-binding family protein</fullName>
    </submittedName>
</protein>
<proteinExistence type="predicted"/>
<dbReference type="Proteomes" id="UP000199025">
    <property type="component" value="Unassembled WGS sequence"/>
</dbReference>
<reference evidence="2 3" key="1">
    <citation type="submission" date="2016-10" db="EMBL/GenBank/DDBJ databases">
        <authorList>
            <person name="de Groot N.N."/>
        </authorList>
    </citation>
    <scope>NUCLEOTIDE SEQUENCE [LARGE SCALE GENOMIC DNA]</scope>
    <source>
        <strain evidence="2 3">DSM 44468</strain>
    </source>
</reference>
<dbReference type="SUPFAM" id="SSF82607">
    <property type="entry name" value="YbaB-like"/>
    <property type="match status" value="1"/>
</dbReference>
<gene>
    <name evidence="2" type="ORF">SAMN05421835_10968</name>
</gene>
<organism evidence="2 3">
    <name type="scientific">Amycolatopsis sacchari</name>
    <dbReference type="NCBI Taxonomy" id="115433"/>
    <lineage>
        <taxon>Bacteria</taxon>
        <taxon>Bacillati</taxon>
        <taxon>Actinomycetota</taxon>
        <taxon>Actinomycetes</taxon>
        <taxon>Pseudonocardiales</taxon>
        <taxon>Pseudonocardiaceae</taxon>
        <taxon>Amycolatopsis</taxon>
    </lineage>
</organism>
<dbReference type="InterPro" id="IPR004401">
    <property type="entry name" value="YbaB/EbfC"/>
</dbReference>
<name>A0A1I3UL81_9PSEU</name>
<dbReference type="OrthoDB" id="3685284at2"/>
<evidence type="ECO:0000313" key="2">
    <source>
        <dbReference type="EMBL" id="SFJ82596.1"/>
    </source>
</evidence>
<dbReference type="GO" id="GO:0003677">
    <property type="term" value="F:DNA binding"/>
    <property type="evidence" value="ECO:0007669"/>
    <property type="project" value="UniProtKB-KW"/>
</dbReference>
<feature type="compositionally biased region" description="Acidic residues" evidence="1">
    <location>
        <begin position="132"/>
        <end position="148"/>
    </location>
</feature>
<dbReference type="EMBL" id="FORP01000009">
    <property type="protein sequence ID" value="SFJ82596.1"/>
    <property type="molecule type" value="Genomic_DNA"/>
</dbReference>
<feature type="compositionally biased region" description="Acidic residues" evidence="1">
    <location>
        <begin position="162"/>
        <end position="171"/>
    </location>
</feature>
<keyword evidence="2" id="KW-0238">DNA-binding</keyword>
<keyword evidence="3" id="KW-1185">Reference proteome</keyword>
<dbReference type="STRING" id="115433.SAMN05421835_10968"/>
<evidence type="ECO:0000313" key="3">
    <source>
        <dbReference type="Proteomes" id="UP000199025"/>
    </source>
</evidence>
<dbReference type="AlphaFoldDB" id="A0A1I3UL81"/>
<dbReference type="Pfam" id="PF02575">
    <property type="entry name" value="YbaB_DNA_bd"/>
    <property type="match status" value="1"/>
</dbReference>
<dbReference type="InterPro" id="IPR036894">
    <property type="entry name" value="YbaB-like_sf"/>
</dbReference>
<sequence>MTAPNGLGDLMRDPDEAAARIDAWAQGFARKAERYRAAQERTEEIRLTSANTDGSVKVTVRADGSVTDLELTGRARSMPLEELSSQILTTMRRAQAGIAERVAEVMAEEVGDEDPQTRSLVVDNLRSRFPDPDAEEDEDVEAEAEAEAGESRPSSRRPPAPEPDDEDNNPW</sequence>
<feature type="region of interest" description="Disordered" evidence="1">
    <location>
        <begin position="107"/>
        <end position="171"/>
    </location>
</feature>
<dbReference type="Gene3D" id="3.30.1310.10">
    <property type="entry name" value="Nucleoid-associated protein YbaB-like domain"/>
    <property type="match status" value="1"/>
</dbReference>
<accession>A0A1I3UL81</accession>